<keyword evidence="2" id="KW-1133">Transmembrane helix</keyword>
<dbReference type="OrthoDB" id="1103175at2759"/>
<feature type="region of interest" description="Disordered" evidence="1">
    <location>
        <begin position="109"/>
        <end position="176"/>
    </location>
</feature>
<keyword evidence="4" id="KW-1185">Reference proteome</keyword>
<name>A0A9K3KZU8_9STRA</name>
<feature type="compositionally biased region" description="Low complexity" evidence="1">
    <location>
        <begin position="163"/>
        <end position="176"/>
    </location>
</feature>
<organism evidence="3 4">
    <name type="scientific">Nitzschia inconspicua</name>
    <dbReference type="NCBI Taxonomy" id="303405"/>
    <lineage>
        <taxon>Eukaryota</taxon>
        <taxon>Sar</taxon>
        <taxon>Stramenopiles</taxon>
        <taxon>Ochrophyta</taxon>
        <taxon>Bacillariophyta</taxon>
        <taxon>Bacillariophyceae</taxon>
        <taxon>Bacillariophycidae</taxon>
        <taxon>Bacillariales</taxon>
        <taxon>Bacillariaceae</taxon>
        <taxon>Nitzschia</taxon>
    </lineage>
</organism>
<keyword evidence="2" id="KW-0472">Membrane</keyword>
<comment type="caution">
    <text evidence="3">The sequence shown here is derived from an EMBL/GenBank/DDBJ whole genome shotgun (WGS) entry which is preliminary data.</text>
</comment>
<feature type="compositionally biased region" description="Basic and acidic residues" evidence="1">
    <location>
        <begin position="129"/>
        <end position="148"/>
    </location>
</feature>
<dbReference type="AlphaFoldDB" id="A0A9K3KZU8"/>
<sequence>MKDHLELGRICPNPWKEGTNHINNNRSIHLSIFPWHGRTSAVYPNRGLISFITAHQSSHSHVSKTCMMLFPLRWYLFFLLLLATTFLILSLREIDSRFENDISRYVKDRTEDLGSPPELRKNKKYSSQQDHEAETVDSNKRIRNESPESHSNAWQTSDREDTVSANSSSSSSTTTSVNNRFALPKVHQPYWNLECPLEMSMFSGIHMATPEYTNRAWAARDFAKNAVSFFAQQDWSDMENRKIVFVGDSLLRQVFISMACLAWDRVDDYTIPWFQNRQVRQHQPNTVGKGPHSKFEEGRVLLRGNIELIYHHGIGGLLELGEEYHTEETETWIKACFLGKPFTGLIPKYIDWANVDAKGGDPRMLINTDNVERERLAFGSEDIVLINASVHGGRKFNLQNIQELMECRKTRGVDQNRKLKQQWPDFYYILTGPSHFPTKTGAFDKQLLDAEKDFECIQQSTYQDLQVEEKNKLNKYLPFIGSDIFKLQLDSGHLHVGGKDCLHWMQPGIPDLLAVDVLRYVTDRISHR</sequence>
<feature type="transmembrane region" description="Helical" evidence="2">
    <location>
        <begin position="74"/>
        <end position="91"/>
    </location>
</feature>
<evidence type="ECO:0000256" key="1">
    <source>
        <dbReference type="SAM" id="MobiDB-lite"/>
    </source>
</evidence>
<evidence type="ECO:0000313" key="4">
    <source>
        <dbReference type="Proteomes" id="UP000693970"/>
    </source>
</evidence>
<keyword evidence="2" id="KW-0812">Transmembrane</keyword>
<evidence type="ECO:0000313" key="3">
    <source>
        <dbReference type="EMBL" id="KAG7353048.1"/>
    </source>
</evidence>
<accession>A0A9K3KZU8</accession>
<dbReference type="Proteomes" id="UP000693970">
    <property type="component" value="Unassembled WGS sequence"/>
</dbReference>
<evidence type="ECO:0000256" key="2">
    <source>
        <dbReference type="SAM" id="Phobius"/>
    </source>
</evidence>
<protein>
    <submittedName>
        <fullName evidence="3">GDSL/SGNH-like acyl-esterase family protein</fullName>
    </submittedName>
</protein>
<reference evidence="3" key="2">
    <citation type="submission" date="2021-04" db="EMBL/GenBank/DDBJ databases">
        <authorList>
            <person name="Podell S."/>
        </authorList>
    </citation>
    <scope>NUCLEOTIDE SEQUENCE</scope>
    <source>
        <strain evidence="3">Hildebrandi</strain>
    </source>
</reference>
<reference evidence="3" key="1">
    <citation type="journal article" date="2021" name="Sci. Rep.">
        <title>Diploid genomic architecture of Nitzschia inconspicua, an elite biomass production diatom.</title>
        <authorList>
            <person name="Oliver A."/>
            <person name="Podell S."/>
            <person name="Pinowska A."/>
            <person name="Traller J.C."/>
            <person name="Smith S.R."/>
            <person name="McClure R."/>
            <person name="Beliaev A."/>
            <person name="Bohutskyi P."/>
            <person name="Hill E.A."/>
            <person name="Rabines A."/>
            <person name="Zheng H."/>
            <person name="Allen L.Z."/>
            <person name="Kuo A."/>
            <person name="Grigoriev I.V."/>
            <person name="Allen A.E."/>
            <person name="Hazlebeck D."/>
            <person name="Allen E.E."/>
        </authorList>
    </citation>
    <scope>NUCLEOTIDE SEQUENCE</scope>
    <source>
        <strain evidence="3">Hildebrandi</strain>
    </source>
</reference>
<proteinExistence type="predicted"/>
<gene>
    <name evidence="3" type="ORF">IV203_009096</name>
</gene>
<dbReference type="EMBL" id="JAGRRH010000017">
    <property type="protein sequence ID" value="KAG7353048.1"/>
    <property type="molecule type" value="Genomic_DNA"/>
</dbReference>